<keyword evidence="4 8" id="KW-0812">Transmembrane</keyword>
<evidence type="ECO:0000313" key="10">
    <source>
        <dbReference type="EMBL" id="KST67643.1"/>
    </source>
</evidence>
<keyword evidence="12" id="KW-1185">Reference proteome</keyword>
<comment type="caution">
    <text evidence="11">The sequence shown here is derived from an EMBL/GenBank/DDBJ whole genome shotgun (WGS) entry which is preliminary data.</text>
</comment>
<evidence type="ECO:0000313" key="12">
    <source>
        <dbReference type="Proteomes" id="UP000053372"/>
    </source>
</evidence>
<accession>A0A0V7ZZS8</accession>
<proteinExistence type="inferred from homology"/>
<dbReference type="PANTHER" id="PTHR30151:SF25">
    <property type="entry name" value="TAURINE TRANSPORT SYSTEM PERMEASE PROTEIN TAUC"/>
    <property type="match status" value="1"/>
</dbReference>
<feature type="domain" description="ABC transmembrane type-1" evidence="9">
    <location>
        <begin position="88"/>
        <end position="268"/>
    </location>
</feature>
<evidence type="ECO:0000313" key="11">
    <source>
        <dbReference type="EMBL" id="KST69855.1"/>
    </source>
</evidence>
<dbReference type="PANTHER" id="PTHR30151">
    <property type="entry name" value="ALKANE SULFONATE ABC TRANSPORTER-RELATED, MEMBRANE SUBUNIT"/>
    <property type="match status" value="1"/>
</dbReference>
<dbReference type="GO" id="GO:0006811">
    <property type="term" value="P:monoatomic ion transport"/>
    <property type="evidence" value="ECO:0007669"/>
    <property type="project" value="UniProtKB-KW"/>
</dbReference>
<evidence type="ECO:0000256" key="1">
    <source>
        <dbReference type="ARBA" id="ARBA00004429"/>
    </source>
</evidence>
<dbReference type="CDD" id="cd06261">
    <property type="entry name" value="TM_PBP2"/>
    <property type="match status" value="1"/>
</dbReference>
<evidence type="ECO:0000259" key="9">
    <source>
        <dbReference type="PROSITE" id="PS50928"/>
    </source>
</evidence>
<dbReference type="Pfam" id="PF00528">
    <property type="entry name" value="BPD_transp_1"/>
    <property type="match status" value="1"/>
</dbReference>
<dbReference type="GO" id="GO:0042918">
    <property type="term" value="P:alkanesulfonate transmembrane transport"/>
    <property type="evidence" value="ECO:0007669"/>
    <property type="project" value="UniProtKB-ARBA"/>
</dbReference>
<keyword evidence="6" id="KW-0406">Ion transport</keyword>
<name>A0A0V7ZZS8_9CYAN</name>
<dbReference type="Proteomes" id="UP000053372">
    <property type="component" value="Unassembled WGS sequence"/>
</dbReference>
<reference evidence="11 12" key="1">
    <citation type="journal article" date="2015" name="Genome Announc.">
        <title>Draft Genome of the Euendolithic (true boring) Cyanobacterium Mastigocoleus testarum strain BC008.</title>
        <authorList>
            <person name="Guida B.S."/>
            <person name="Garcia-Pichel F."/>
        </authorList>
    </citation>
    <scope>NUCLEOTIDE SEQUENCE [LARGE SCALE GENOMIC DNA]</scope>
    <source>
        <strain evidence="11 12">BC008</strain>
    </source>
</reference>
<keyword evidence="3" id="KW-1003">Cell membrane</keyword>
<dbReference type="SUPFAM" id="SSF161098">
    <property type="entry name" value="MetI-like"/>
    <property type="match status" value="1"/>
</dbReference>
<dbReference type="EMBL" id="LMTZ01000013">
    <property type="protein sequence ID" value="KST69855.1"/>
    <property type="molecule type" value="Genomic_DNA"/>
</dbReference>
<keyword evidence="5 8" id="KW-1133">Transmembrane helix</keyword>
<dbReference type="Gene3D" id="1.10.3720.10">
    <property type="entry name" value="MetI-like"/>
    <property type="match status" value="1"/>
</dbReference>
<sequence length="283" mass="31294">MKDKESTNKFSPPNKKLNGKKSFSLQGILTRERIISLTTVAIVFTAWTMVTEKELVSPLFLPSPMRVWAAFVDIWQNGYKGNSLIFHIGESMYRLVFALVLAIVTAIPLGMLSGFSKPIRAALDPIVEFYRPLPPLAYYTLLVIWLGIENPSKIALLYLGAFAPLYIAAVSGVQRIPRDRVNASLSLGASSWQVFTFVIFPSCLPDLFTGLRTAIGFTYTTLVAAEMVAAVSGIGWMVLDASKFLRSDQIFVGIIIMGIIAIAIDACIRWVEKTQLPWIGHDS</sequence>
<dbReference type="EMBL" id="LMTZ01000086">
    <property type="protein sequence ID" value="KST67643.1"/>
    <property type="molecule type" value="Genomic_DNA"/>
</dbReference>
<dbReference type="FunFam" id="1.10.3720.10:FF:000003">
    <property type="entry name" value="Aliphatic sulfonate ABC transporter permease"/>
    <property type="match status" value="1"/>
</dbReference>
<dbReference type="GO" id="GO:0010438">
    <property type="term" value="P:cellular response to sulfur starvation"/>
    <property type="evidence" value="ECO:0007669"/>
    <property type="project" value="TreeGrafter"/>
</dbReference>
<gene>
    <name evidence="10" type="ORF">BC008_30555</name>
    <name evidence="11" type="ORF">BC008_36295</name>
</gene>
<comment type="similarity">
    <text evidence="8">Belongs to the binding-protein-dependent transport system permease family.</text>
</comment>
<evidence type="ECO:0000256" key="7">
    <source>
        <dbReference type="ARBA" id="ARBA00023136"/>
    </source>
</evidence>
<evidence type="ECO:0000256" key="5">
    <source>
        <dbReference type="ARBA" id="ARBA00022989"/>
    </source>
</evidence>
<evidence type="ECO:0000256" key="4">
    <source>
        <dbReference type="ARBA" id="ARBA00022692"/>
    </source>
</evidence>
<feature type="transmembrane region" description="Helical" evidence="8">
    <location>
        <begin position="92"/>
        <end position="112"/>
    </location>
</feature>
<keyword evidence="2 8" id="KW-0813">Transport</keyword>
<evidence type="ECO:0000256" key="6">
    <source>
        <dbReference type="ARBA" id="ARBA00023065"/>
    </source>
</evidence>
<dbReference type="InterPro" id="IPR035906">
    <property type="entry name" value="MetI-like_sf"/>
</dbReference>
<comment type="subcellular location">
    <subcellularLocation>
        <location evidence="1">Cell inner membrane</location>
        <topology evidence="1">Multi-pass membrane protein</topology>
    </subcellularLocation>
    <subcellularLocation>
        <location evidence="8">Cell membrane</location>
        <topology evidence="8">Multi-pass membrane protein</topology>
    </subcellularLocation>
</comment>
<keyword evidence="7 8" id="KW-0472">Membrane</keyword>
<protein>
    <submittedName>
        <fullName evidence="11">Taurine ABC transporter permease</fullName>
    </submittedName>
</protein>
<evidence type="ECO:0000256" key="3">
    <source>
        <dbReference type="ARBA" id="ARBA00022475"/>
    </source>
</evidence>
<organism evidence="11 12">
    <name type="scientific">Mastigocoleus testarum BC008</name>
    <dbReference type="NCBI Taxonomy" id="371196"/>
    <lineage>
        <taxon>Bacteria</taxon>
        <taxon>Bacillati</taxon>
        <taxon>Cyanobacteriota</taxon>
        <taxon>Cyanophyceae</taxon>
        <taxon>Nostocales</taxon>
        <taxon>Hapalosiphonaceae</taxon>
        <taxon>Mastigocoleus</taxon>
    </lineage>
</organism>
<evidence type="ECO:0000256" key="8">
    <source>
        <dbReference type="RuleBase" id="RU363032"/>
    </source>
</evidence>
<dbReference type="AlphaFoldDB" id="A0A0V7ZZS8"/>
<dbReference type="GO" id="GO:0005886">
    <property type="term" value="C:plasma membrane"/>
    <property type="evidence" value="ECO:0007669"/>
    <property type="project" value="UniProtKB-SubCell"/>
</dbReference>
<feature type="transmembrane region" description="Helical" evidence="8">
    <location>
        <begin position="250"/>
        <end position="271"/>
    </location>
</feature>
<feature type="transmembrane region" description="Helical" evidence="8">
    <location>
        <begin position="34"/>
        <end position="50"/>
    </location>
</feature>
<feature type="transmembrane region" description="Helical" evidence="8">
    <location>
        <begin position="214"/>
        <end position="238"/>
    </location>
</feature>
<feature type="transmembrane region" description="Helical" evidence="8">
    <location>
        <begin position="132"/>
        <end position="148"/>
    </location>
</feature>
<dbReference type="PROSITE" id="PS50928">
    <property type="entry name" value="ABC_TM1"/>
    <property type="match status" value="1"/>
</dbReference>
<feature type="transmembrane region" description="Helical" evidence="8">
    <location>
        <begin position="154"/>
        <end position="173"/>
    </location>
</feature>
<evidence type="ECO:0000256" key="2">
    <source>
        <dbReference type="ARBA" id="ARBA00022448"/>
    </source>
</evidence>
<dbReference type="InterPro" id="IPR000515">
    <property type="entry name" value="MetI-like"/>
</dbReference>